<dbReference type="Pfam" id="PF00668">
    <property type="entry name" value="Condensation"/>
    <property type="match status" value="1"/>
</dbReference>
<keyword evidence="3" id="KW-0436">Ligase</keyword>
<dbReference type="GO" id="GO:0043041">
    <property type="term" value="P:amino acid activation for nonribosomal peptide biosynthetic process"/>
    <property type="evidence" value="ECO:0007669"/>
    <property type="project" value="TreeGrafter"/>
</dbReference>
<dbReference type="SUPFAM" id="SSF56801">
    <property type="entry name" value="Acetyl-CoA synthetase-like"/>
    <property type="match status" value="1"/>
</dbReference>
<dbReference type="InterPro" id="IPR023213">
    <property type="entry name" value="CAT-like_dom_sf"/>
</dbReference>
<dbReference type="Gene3D" id="3.30.559.10">
    <property type="entry name" value="Chloramphenicol acetyltransferase-like domain"/>
    <property type="match status" value="1"/>
</dbReference>
<dbReference type="Pfam" id="PF00501">
    <property type="entry name" value="AMP-binding"/>
    <property type="match status" value="1"/>
</dbReference>
<dbReference type="InterPro" id="IPR000873">
    <property type="entry name" value="AMP-dep_synth/lig_dom"/>
</dbReference>
<dbReference type="NCBIfam" id="TIGR01733">
    <property type="entry name" value="AA-adenyl-dom"/>
    <property type="match status" value="1"/>
</dbReference>
<dbReference type="Gene3D" id="1.10.1200.10">
    <property type="entry name" value="ACP-like"/>
    <property type="match status" value="1"/>
</dbReference>
<dbReference type="InterPro" id="IPR006162">
    <property type="entry name" value="Ppantetheine_attach_site"/>
</dbReference>
<evidence type="ECO:0000256" key="4">
    <source>
        <dbReference type="ARBA" id="ARBA00029454"/>
    </source>
</evidence>
<proteinExistence type="inferred from homology"/>
<dbReference type="GO" id="GO:0044550">
    <property type="term" value="P:secondary metabolite biosynthetic process"/>
    <property type="evidence" value="ECO:0007669"/>
    <property type="project" value="TreeGrafter"/>
</dbReference>
<dbReference type="InterPro" id="IPR009081">
    <property type="entry name" value="PP-bd_ACP"/>
</dbReference>
<dbReference type="FunFam" id="3.40.50.12780:FF:000014">
    <property type="entry name" value="Nonribosomal peptide synthetase 1"/>
    <property type="match status" value="1"/>
</dbReference>
<dbReference type="InterPro" id="IPR029063">
    <property type="entry name" value="SAM-dependent_MTases_sf"/>
</dbReference>
<dbReference type="EMBL" id="JASWJB010000023">
    <property type="protein sequence ID" value="KAK2611924.1"/>
    <property type="molecule type" value="Genomic_DNA"/>
</dbReference>
<dbReference type="InterPro" id="IPR010071">
    <property type="entry name" value="AA_adenyl_dom"/>
</dbReference>
<sequence>MTVNDSENAHQGFHTPKATPGGIEPFALLGKVFDVESFRQEIANHYTLETTAIHDAYPCTPRQESLMSSKSKRPGDFIRQNVLELAHSVVVKDICTAFEQLSRATPILRTRLVEYESFGLLQVVLDEEIGWIEADSLDGYLEADKEQSMHLGQPLTRYALIKDAGTPRWLIWTIHDAICDNWSVRLIMDSLNQIYRSGSVKNGSQFQAYINYIKNQGREGLVSYWKHALADCKPSSFPSVSTSLDQPVADEVTQHHFLLPHRHSNGITTSNLIRASWALVAGRMINSEDVVFGATLSGRNAPVVGIEGMIAPTATTVPVCIKWAKTQRVSEYLQRVQQQSTDMIPFEHVGLQHISKICPGASQACAIQTNLIIQSEKAPVTQDAIGKWRINNQGRLFTSYGLTIEIQLEADNITASAFFDPRMIVPWVVRKLLKRLEFVMHQLDHASPDQVLAEIGMSNPEDLGEIWEWNSVVPVSSEKHVQEMITERSRAQPGAPAVCAWDGELTYDELERLAIRLANRLTNLGIKPGVLVPLCFEKSMWTTVAILGVLKTGAAFLLLDSSQPKQRLHGITQQAKAHFILSSRSNYLLSLELASEVIIVDPHFFTASGDQPDLQPDMQPCLPSPSAPMYVVFTSGSTGTPKGTVITHRNMSSALYYQQRMLGFTATSRVFDFSSYSFDASIYNVFATLTAGGCLCVPDEKSRLDNPEKAITLLDANSMILTPSVARVLAPERMAKVQTIMFIGEALHVRDVCAWWGKARTINLYGPCECTPISTVNDKPARLVDATHIGKGVGVLCWVVDSDDHDSLLPPGCIGELLLEGPLVGDGYLNDSERTAAAFIDDPTWLLRGAPGRPGRSGRLYKTGDLVRYNEDGSLTFVGRKDTQVKIRGQRVELGEIEHVLRSHESVTDAAAILKHQDNQETLVAGFVTLQDGAAAVAEQPRNSEEMEHVDVRKKQWDAEYAPINNISSETIGRDFIGWTSMYDGSDIDKGEMNEWLDDTLEAIRNGCPPEDVLEIGTGSGMILFNLAQGLRSYFGLEPSRRAVDFIVNGASSVPALADKVRMLNATAADLVQLHNLISPKLVVLNSVVQYFPSQTYLFRVIQDLLRFEGVKTLFFGDIRSYPLHKEFLVARALKVSGANATKDEIRRIVTDMERAESELLIDPAFFTALPSQFPGRVQHVEILPKRVHATNELSCFRYAAVVHVRTHNTQKHLQIQETIDNEWIDFVEQGLDHQSLRQILQGPSTSSIVAISNIPNSKIAIERNVVEALATRAQGVENSDQHWLSSVHKSAHDRPSLSTMDLVELARQAGYRVEISWARQASGRGALDAIFHRHLPKHGTSRVLFRFPVENHGRPYHSLTSQPLQEQVRRKIIDELNDALQAKLPSYMVPRMVTVLDRMPVNASGKIDRRALPTSFQTQISGLKSIQQPTTLAESKVQKIWGNVLNIEPATIGLDDSFFQLGGNSITAMKAIAEARQVGLEMTVANIFRHPKLRDIVTQTCSSG</sequence>
<dbReference type="PANTHER" id="PTHR45527:SF1">
    <property type="entry name" value="FATTY ACID SYNTHASE"/>
    <property type="match status" value="1"/>
</dbReference>
<dbReference type="Gene3D" id="3.30.559.30">
    <property type="entry name" value="Nonribosomal peptide synthetase, condensation domain"/>
    <property type="match status" value="1"/>
</dbReference>
<dbReference type="Gene3D" id="3.40.50.150">
    <property type="entry name" value="Vaccinia Virus protein VP39"/>
    <property type="match status" value="1"/>
</dbReference>
<dbReference type="PROSITE" id="PS00012">
    <property type="entry name" value="PHOSPHOPANTETHEINE"/>
    <property type="match status" value="1"/>
</dbReference>
<accession>A0AAJ0G1L5</accession>
<dbReference type="Gene3D" id="3.40.50.980">
    <property type="match status" value="2"/>
</dbReference>
<keyword evidence="1" id="KW-0596">Phosphopantetheine</keyword>
<dbReference type="InterPro" id="IPR001242">
    <property type="entry name" value="Condensation_dom"/>
</dbReference>
<evidence type="ECO:0000256" key="2">
    <source>
        <dbReference type="ARBA" id="ARBA00022553"/>
    </source>
</evidence>
<dbReference type="GO" id="GO:0031177">
    <property type="term" value="F:phosphopantetheine binding"/>
    <property type="evidence" value="ECO:0007669"/>
    <property type="project" value="TreeGrafter"/>
</dbReference>
<dbReference type="Proteomes" id="UP001251528">
    <property type="component" value="Unassembled WGS sequence"/>
</dbReference>
<comment type="caution">
    <text evidence="6">The sequence shown here is derived from an EMBL/GenBank/DDBJ whole genome shotgun (WGS) entry which is preliminary data.</text>
</comment>
<organism evidence="6 7">
    <name type="scientific">Conoideocrella luteorostrata</name>
    <dbReference type="NCBI Taxonomy" id="1105319"/>
    <lineage>
        <taxon>Eukaryota</taxon>
        <taxon>Fungi</taxon>
        <taxon>Dikarya</taxon>
        <taxon>Ascomycota</taxon>
        <taxon>Pezizomycotina</taxon>
        <taxon>Sordariomycetes</taxon>
        <taxon>Hypocreomycetidae</taxon>
        <taxon>Hypocreales</taxon>
        <taxon>Clavicipitaceae</taxon>
        <taxon>Conoideocrella</taxon>
    </lineage>
</organism>
<evidence type="ECO:0000256" key="3">
    <source>
        <dbReference type="ARBA" id="ARBA00022598"/>
    </source>
</evidence>
<evidence type="ECO:0000313" key="7">
    <source>
        <dbReference type="Proteomes" id="UP001251528"/>
    </source>
</evidence>
<dbReference type="Gene3D" id="3.30.300.30">
    <property type="match status" value="2"/>
</dbReference>
<keyword evidence="7" id="KW-1185">Reference proteome</keyword>
<keyword evidence="2" id="KW-0597">Phosphoprotein</keyword>
<dbReference type="GO" id="GO:0005737">
    <property type="term" value="C:cytoplasm"/>
    <property type="evidence" value="ECO:0007669"/>
    <property type="project" value="TreeGrafter"/>
</dbReference>
<dbReference type="CDD" id="cd05918">
    <property type="entry name" value="A_NRPS_SidN3_like"/>
    <property type="match status" value="1"/>
</dbReference>
<evidence type="ECO:0000259" key="5">
    <source>
        <dbReference type="PROSITE" id="PS50075"/>
    </source>
</evidence>
<dbReference type="SUPFAM" id="SSF47336">
    <property type="entry name" value="ACP-like"/>
    <property type="match status" value="1"/>
</dbReference>
<dbReference type="CDD" id="cd19545">
    <property type="entry name" value="FUM14_C_NRPS-like"/>
    <property type="match status" value="1"/>
</dbReference>
<dbReference type="InterPro" id="IPR036736">
    <property type="entry name" value="ACP-like_sf"/>
</dbReference>
<evidence type="ECO:0000313" key="6">
    <source>
        <dbReference type="EMBL" id="KAK2611924.1"/>
    </source>
</evidence>
<gene>
    <name evidence="6" type="ORF">QQS21_002030</name>
</gene>
<dbReference type="PROSITE" id="PS50075">
    <property type="entry name" value="CARRIER"/>
    <property type="match status" value="1"/>
</dbReference>
<dbReference type="InterPro" id="IPR045851">
    <property type="entry name" value="AMP-bd_C_sf"/>
</dbReference>
<feature type="domain" description="Carrier" evidence="5">
    <location>
        <begin position="1429"/>
        <end position="1505"/>
    </location>
</feature>
<dbReference type="Pfam" id="PF00550">
    <property type="entry name" value="PP-binding"/>
    <property type="match status" value="1"/>
</dbReference>
<name>A0AAJ0G1L5_9HYPO</name>
<comment type="similarity">
    <text evidence="4">Belongs to the NRP synthetase family.</text>
</comment>
<dbReference type="FunFam" id="1.10.1200.10:FF:000005">
    <property type="entry name" value="Nonribosomal peptide synthetase 1"/>
    <property type="match status" value="1"/>
</dbReference>
<dbReference type="PROSITE" id="PS00455">
    <property type="entry name" value="AMP_BINDING"/>
    <property type="match status" value="1"/>
</dbReference>
<reference evidence="6" key="1">
    <citation type="submission" date="2023-06" db="EMBL/GenBank/DDBJ databases">
        <title>Conoideocrella luteorostrata (Hypocreales: Clavicipitaceae), a potential biocontrol fungus for elongate hemlock scale in United States Christmas tree production areas.</title>
        <authorList>
            <person name="Barrett H."/>
            <person name="Lovett B."/>
            <person name="Macias A.M."/>
            <person name="Stajich J.E."/>
            <person name="Kasson M.T."/>
        </authorList>
    </citation>
    <scope>NUCLEOTIDE SEQUENCE</scope>
    <source>
        <strain evidence="6">ARSEF 14590</strain>
    </source>
</reference>
<dbReference type="SUPFAM" id="SSF52777">
    <property type="entry name" value="CoA-dependent acyltransferases"/>
    <property type="match status" value="2"/>
</dbReference>
<dbReference type="PANTHER" id="PTHR45527">
    <property type="entry name" value="NONRIBOSOMAL PEPTIDE SYNTHETASE"/>
    <property type="match status" value="1"/>
</dbReference>
<evidence type="ECO:0000256" key="1">
    <source>
        <dbReference type="ARBA" id="ARBA00022450"/>
    </source>
</evidence>
<dbReference type="Gene3D" id="2.30.38.10">
    <property type="entry name" value="Luciferase, Domain 3"/>
    <property type="match status" value="1"/>
</dbReference>
<protein>
    <recommendedName>
        <fullName evidence="5">Carrier domain-containing protein</fullName>
    </recommendedName>
</protein>
<dbReference type="GO" id="GO:0016874">
    <property type="term" value="F:ligase activity"/>
    <property type="evidence" value="ECO:0007669"/>
    <property type="project" value="UniProtKB-KW"/>
</dbReference>
<dbReference type="SUPFAM" id="SSF53335">
    <property type="entry name" value="S-adenosyl-L-methionine-dependent methyltransferases"/>
    <property type="match status" value="1"/>
</dbReference>
<dbReference type="InterPro" id="IPR020845">
    <property type="entry name" value="AMP-binding_CS"/>
</dbReference>